<dbReference type="STRING" id="699218.HMPREF0889_1004"/>
<accession>D3LVK2</accession>
<dbReference type="PANTHER" id="PTHR34039">
    <property type="entry name" value="UPF0102 PROTEIN YRAN"/>
    <property type="match status" value="1"/>
</dbReference>
<evidence type="ECO:0000256" key="2">
    <source>
        <dbReference type="HAMAP-Rule" id="MF_00048"/>
    </source>
</evidence>
<dbReference type="Proteomes" id="UP000004018">
    <property type="component" value="Unassembled WGS sequence"/>
</dbReference>
<protein>
    <recommendedName>
        <fullName evidence="2">UPF0102 protein HMPREF0889_1004</fullName>
    </recommendedName>
</protein>
<dbReference type="eggNOG" id="COG0792">
    <property type="taxonomic scope" value="Bacteria"/>
</dbReference>
<reference evidence="5" key="1">
    <citation type="submission" date="2009-12" db="EMBL/GenBank/DDBJ databases">
        <title>Sequence of Clostridiales genomosp. BVAB3 str. UPII9-5.</title>
        <authorList>
            <person name="Madupu R."/>
            <person name="Durkin A.S."/>
            <person name="Torralba M."/>
            <person name="Methe B."/>
            <person name="Sutton G.G."/>
            <person name="Strausberg R.L."/>
            <person name="Nelson K.E."/>
        </authorList>
    </citation>
    <scope>NUCLEOTIDE SEQUENCE [LARGE SCALE GENOMIC DNA]</scope>
    <source>
        <strain evidence="5">28L</strain>
    </source>
</reference>
<dbReference type="CDD" id="cd20736">
    <property type="entry name" value="PoNe_Nuclease"/>
    <property type="match status" value="1"/>
</dbReference>
<evidence type="ECO:0000313" key="3">
    <source>
        <dbReference type="EMBL" id="EFD93655.1"/>
    </source>
</evidence>
<dbReference type="Pfam" id="PF02021">
    <property type="entry name" value="UPF0102"/>
    <property type="match status" value="1"/>
</dbReference>
<dbReference type="Proteomes" id="UP000003242">
    <property type="component" value="Unassembled WGS sequence"/>
</dbReference>
<dbReference type="OrthoDB" id="9802516at2"/>
<dbReference type="NCBIfam" id="NF009154">
    <property type="entry name" value="PRK12497.3-3"/>
    <property type="match status" value="1"/>
</dbReference>
<dbReference type="GO" id="GO:0003676">
    <property type="term" value="F:nucleic acid binding"/>
    <property type="evidence" value="ECO:0007669"/>
    <property type="project" value="InterPro"/>
</dbReference>
<dbReference type="RefSeq" id="WP_007390747.1">
    <property type="nucleotide sequence ID" value="NZ_ADGP01000021.1"/>
</dbReference>
<evidence type="ECO:0000256" key="1">
    <source>
        <dbReference type="ARBA" id="ARBA00006738"/>
    </source>
</evidence>
<comment type="caution">
    <text evidence="3">The sequence shown here is derived from an EMBL/GenBank/DDBJ whole genome shotgun (WGS) entry which is preliminary data.</text>
</comment>
<dbReference type="SUPFAM" id="SSF52980">
    <property type="entry name" value="Restriction endonuclease-like"/>
    <property type="match status" value="1"/>
</dbReference>
<keyword evidence="6" id="KW-1185">Reference proteome</keyword>
<evidence type="ECO:0000313" key="4">
    <source>
        <dbReference type="EMBL" id="EGL41631.1"/>
    </source>
</evidence>
<evidence type="ECO:0000313" key="5">
    <source>
        <dbReference type="Proteomes" id="UP000003242"/>
    </source>
</evidence>
<dbReference type="NCBIfam" id="TIGR00252">
    <property type="entry name" value="YraN family protein"/>
    <property type="match status" value="1"/>
</dbReference>
<organism evidence="3 5">
    <name type="scientific">Megasphaera lornae</name>
    <dbReference type="NCBI Taxonomy" id="1000568"/>
    <lineage>
        <taxon>Bacteria</taxon>
        <taxon>Bacillati</taxon>
        <taxon>Bacillota</taxon>
        <taxon>Negativicutes</taxon>
        <taxon>Veillonellales</taxon>
        <taxon>Veillonellaceae</taxon>
        <taxon>Megasphaera</taxon>
    </lineage>
</organism>
<dbReference type="AlphaFoldDB" id="D3LVK2"/>
<dbReference type="InterPro" id="IPR011856">
    <property type="entry name" value="tRNA_endonuc-like_dom_sf"/>
</dbReference>
<dbReference type="PANTHER" id="PTHR34039:SF1">
    <property type="entry name" value="UPF0102 PROTEIN YRAN"/>
    <property type="match status" value="1"/>
</dbReference>
<dbReference type="EMBL" id="AFIJ01000009">
    <property type="protein sequence ID" value="EGL41631.1"/>
    <property type="molecule type" value="Genomic_DNA"/>
</dbReference>
<dbReference type="NCBIfam" id="NF009150">
    <property type="entry name" value="PRK12497.1-3"/>
    <property type="match status" value="1"/>
</dbReference>
<sequence length="122" mass="13959">MNTKILGNIGEDIALAYLKKQRGYTVLCRNYRLRTGEIDIIAAHNRTLVFIEVKTRNSLQCGHPAEAVSPHKQKQIIRTAEMYLSAHNITDMPCRFDVIEIFPRISPPRQVHHIIHAFLPSS</sequence>
<dbReference type="EMBL" id="ADGP01000021">
    <property type="protein sequence ID" value="EFD93655.1"/>
    <property type="molecule type" value="Genomic_DNA"/>
</dbReference>
<comment type="similarity">
    <text evidence="1 2">Belongs to the UPF0102 family.</text>
</comment>
<dbReference type="InterPro" id="IPR011335">
    <property type="entry name" value="Restrct_endonuc-II-like"/>
</dbReference>
<reference evidence="4 6" key="3">
    <citation type="submission" date="2011-04" db="EMBL/GenBank/DDBJ databases">
        <authorList>
            <person name="Harkins D.M."/>
            <person name="Madupu R."/>
            <person name="Durkin A.S."/>
            <person name="Torralba M."/>
            <person name="Methe B."/>
            <person name="Sutton G.G."/>
            <person name="Nelson K.E."/>
        </authorList>
    </citation>
    <scope>NUCLEOTIDE SEQUENCE [LARGE SCALE GENOMIC DNA]</scope>
    <source>
        <strain evidence="4 6">UPII 199-6</strain>
    </source>
</reference>
<proteinExistence type="inferred from homology"/>
<name>D3LVK2_9FIRM</name>
<evidence type="ECO:0000313" key="6">
    <source>
        <dbReference type="Proteomes" id="UP000004018"/>
    </source>
</evidence>
<dbReference type="HAMAP" id="MF_00048">
    <property type="entry name" value="UPF0102"/>
    <property type="match status" value="1"/>
</dbReference>
<reference evidence="3" key="2">
    <citation type="submission" date="2009-12" db="EMBL/GenBank/DDBJ databases">
        <authorList>
            <person name="Madupu R."/>
            <person name="Durkin A.S."/>
            <person name="Torralba M."/>
            <person name="Methe B."/>
            <person name="Sutton G.G."/>
            <person name="Strausberg R.L."/>
            <person name="Nelson K.E."/>
        </authorList>
    </citation>
    <scope>NUCLEOTIDE SEQUENCE</scope>
    <source>
        <strain evidence="3">28L</strain>
    </source>
</reference>
<gene>
    <name evidence="3" type="ORF">HMPREF0889_1004</name>
    <name evidence="4" type="ORF">HMPREF1039_1486</name>
</gene>
<dbReference type="InterPro" id="IPR003509">
    <property type="entry name" value="UPF0102_YraN-like"/>
</dbReference>
<dbReference type="Gene3D" id="3.40.1350.10">
    <property type="match status" value="1"/>
</dbReference>